<feature type="non-terminal residue" evidence="1">
    <location>
        <position position="1"/>
    </location>
</feature>
<comment type="caution">
    <text evidence="1">The sequence shown here is derived from an EMBL/GenBank/DDBJ whole genome shotgun (WGS) entry which is preliminary data.</text>
</comment>
<dbReference type="EMBL" id="BKCP01008371">
    <property type="protein sequence ID" value="GER48872.1"/>
    <property type="molecule type" value="Genomic_DNA"/>
</dbReference>
<accession>A0A5A7QVF0</accession>
<name>A0A5A7QVF0_STRAF</name>
<evidence type="ECO:0000313" key="1">
    <source>
        <dbReference type="EMBL" id="GER48872.1"/>
    </source>
</evidence>
<gene>
    <name evidence="1" type="ORF">STAS_26063</name>
</gene>
<dbReference type="AlphaFoldDB" id="A0A5A7QVF0"/>
<organism evidence="1 2">
    <name type="scientific">Striga asiatica</name>
    <name type="common">Asiatic witchweed</name>
    <name type="synonym">Buchnera asiatica</name>
    <dbReference type="NCBI Taxonomy" id="4170"/>
    <lineage>
        <taxon>Eukaryota</taxon>
        <taxon>Viridiplantae</taxon>
        <taxon>Streptophyta</taxon>
        <taxon>Embryophyta</taxon>
        <taxon>Tracheophyta</taxon>
        <taxon>Spermatophyta</taxon>
        <taxon>Magnoliopsida</taxon>
        <taxon>eudicotyledons</taxon>
        <taxon>Gunneridae</taxon>
        <taxon>Pentapetalae</taxon>
        <taxon>asterids</taxon>
        <taxon>lamiids</taxon>
        <taxon>Lamiales</taxon>
        <taxon>Orobanchaceae</taxon>
        <taxon>Buchnereae</taxon>
        <taxon>Striga</taxon>
    </lineage>
</organism>
<sequence>GYGTMSLLPHSLKKSEQLIFPGPFEPVFLNQVEQAKPSKKEKKGTNLRKQSVAIEKRTHYLGYKLYLEGNQPPSLAQWLRLDIIDLYGGSKGLFRQLKWRL</sequence>
<feature type="non-terminal residue" evidence="1">
    <location>
        <position position="101"/>
    </location>
</feature>
<dbReference type="Proteomes" id="UP000325081">
    <property type="component" value="Unassembled WGS sequence"/>
</dbReference>
<protein>
    <submittedName>
        <fullName evidence="1">Tumor suppressor candidate 5 homolog</fullName>
    </submittedName>
</protein>
<evidence type="ECO:0000313" key="2">
    <source>
        <dbReference type="Proteomes" id="UP000325081"/>
    </source>
</evidence>
<keyword evidence="2" id="KW-1185">Reference proteome</keyword>
<proteinExistence type="predicted"/>
<reference evidence="2" key="1">
    <citation type="journal article" date="2019" name="Curr. Biol.">
        <title>Genome Sequence of Striga asiatica Provides Insight into the Evolution of Plant Parasitism.</title>
        <authorList>
            <person name="Yoshida S."/>
            <person name="Kim S."/>
            <person name="Wafula E.K."/>
            <person name="Tanskanen J."/>
            <person name="Kim Y.M."/>
            <person name="Honaas L."/>
            <person name="Yang Z."/>
            <person name="Spallek T."/>
            <person name="Conn C.E."/>
            <person name="Ichihashi Y."/>
            <person name="Cheong K."/>
            <person name="Cui S."/>
            <person name="Der J.P."/>
            <person name="Gundlach H."/>
            <person name="Jiao Y."/>
            <person name="Hori C."/>
            <person name="Ishida J.K."/>
            <person name="Kasahara H."/>
            <person name="Kiba T."/>
            <person name="Kim M.S."/>
            <person name="Koo N."/>
            <person name="Laohavisit A."/>
            <person name="Lee Y.H."/>
            <person name="Lumba S."/>
            <person name="McCourt P."/>
            <person name="Mortimer J.C."/>
            <person name="Mutuku J.M."/>
            <person name="Nomura T."/>
            <person name="Sasaki-Sekimoto Y."/>
            <person name="Seto Y."/>
            <person name="Wang Y."/>
            <person name="Wakatake T."/>
            <person name="Sakakibara H."/>
            <person name="Demura T."/>
            <person name="Yamaguchi S."/>
            <person name="Yoneyama K."/>
            <person name="Manabe R.I."/>
            <person name="Nelson D.C."/>
            <person name="Schulman A.H."/>
            <person name="Timko M.P."/>
            <person name="dePamphilis C.W."/>
            <person name="Choi D."/>
            <person name="Shirasu K."/>
        </authorList>
    </citation>
    <scope>NUCLEOTIDE SEQUENCE [LARGE SCALE GENOMIC DNA]</scope>
    <source>
        <strain evidence="2">cv. UVA1</strain>
    </source>
</reference>